<protein>
    <recommendedName>
        <fullName evidence="4">Lipoprotein</fullName>
    </recommendedName>
</protein>
<accession>A0A6B3QKA1</accession>
<organism evidence="3">
    <name type="scientific">Streptomyces tendae</name>
    <dbReference type="NCBI Taxonomy" id="1932"/>
    <lineage>
        <taxon>Bacteria</taxon>
        <taxon>Bacillati</taxon>
        <taxon>Actinomycetota</taxon>
        <taxon>Actinomycetes</taxon>
        <taxon>Kitasatosporales</taxon>
        <taxon>Streptomycetaceae</taxon>
        <taxon>Streptomyces</taxon>
    </lineage>
</organism>
<gene>
    <name evidence="3" type="ORF">GUR47_17920</name>
</gene>
<name>A0A6B3QKA1_STRTE</name>
<dbReference type="PROSITE" id="PS51257">
    <property type="entry name" value="PROKAR_LIPOPROTEIN"/>
    <property type="match status" value="1"/>
</dbReference>
<evidence type="ECO:0008006" key="4">
    <source>
        <dbReference type="Google" id="ProtNLM"/>
    </source>
</evidence>
<dbReference type="AlphaFoldDB" id="A0A6B3QKA1"/>
<dbReference type="EMBL" id="JAAIFS010000003">
    <property type="protein sequence ID" value="NEV88536.1"/>
    <property type="molecule type" value="Genomic_DNA"/>
</dbReference>
<evidence type="ECO:0000313" key="3">
    <source>
        <dbReference type="EMBL" id="NEV88536.1"/>
    </source>
</evidence>
<feature type="signal peptide" evidence="2">
    <location>
        <begin position="1"/>
        <end position="16"/>
    </location>
</feature>
<feature type="region of interest" description="Disordered" evidence="1">
    <location>
        <begin position="26"/>
        <end position="60"/>
    </location>
</feature>
<proteinExistence type="predicted"/>
<feature type="chain" id="PRO_5039543820" description="Lipoprotein" evidence="2">
    <location>
        <begin position="17"/>
        <end position="216"/>
    </location>
</feature>
<dbReference type="RefSeq" id="WP_161376631.1">
    <property type="nucleotide sequence ID" value="NZ_JAAIFS010000003.1"/>
</dbReference>
<feature type="compositionally biased region" description="Low complexity" evidence="1">
    <location>
        <begin position="38"/>
        <end position="55"/>
    </location>
</feature>
<sequence length="216" mass="22846">MNRPAQLVTAALTASAALLLTACGSGDDDASSDKIKGADTSSGATASVSPTASAAQEGVDRPEITLPKEFQADFESWTNSDPKLQAILNDGREELRSQYAAVIEADPESGAVAFYNSDATLPTARKWIKQFVDDGETLIGKVTVFDPQVSIGDSGSGVLFYCVDERQASTKHRKTGEVTKTPDKPESVIQYRINLDKTSQGVWKAASVDVVPGACS</sequence>
<keyword evidence="2" id="KW-0732">Signal</keyword>
<reference evidence="3" key="1">
    <citation type="journal article" date="2020" name="Microorganisms">
        <title>Isolation, Genomic and Metabolomic Characterization of Streptomyces tendae VITAKN with Quorum Sensing Inhibitory Activity from Southern India.</title>
        <authorList>
            <person name="Ishaque N.M."/>
            <person name="Burgsdorf I."/>
            <person name="Limlingan Malit J.J."/>
            <person name="Saha S."/>
            <person name="Teta R."/>
            <person name="Ewe D."/>
            <person name="Kannabiran K."/>
            <person name="Hrouzek P."/>
            <person name="Steindler L."/>
            <person name="Costantino V."/>
            <person name="Saurav K."/>
        </authorList>
    </citation>
    <scope>NUCLEOTIDE SEQUENCE</scope>
    <source>
        <strain evidence="3">VITAKN</strain>
    </source>
</reference>
<comment type="caution">
    <text evidence="3">The sequence shown here is derived from an EMBL/GenBank/DDBJ whole genome shotgun (WGS) entry which is preliminary data.</text>
</comment>
<evidence type="ECO:0000256" key="2">
    <source>
        <dbReference type="SAM" id="SignalP"/>
    </source>
</evidence>
<evidence type="ECO:0000256" key="1">
    <source>
        <dbReference type="SAM" id="MobiDB-lite"/>
    </source>
</evidence>